<sequence>MRVMMGRSLRDWRAAASRSSLGRVPQPHHPPPTTLVALPSRLRRMNGNSYVLLRQSNNGVPAGPCSFAEELSRILEKRKHTQLVEQLDESSV</sequence>
<dbReference type="Proteomes" id="UP001166674">
    <property type="component" value="Unassembled WGS sequence"/>
</dbReference>
<dbReference type="EMBL" id="JAATJV010440099">
    <property type="protein sequence ID" value="MBZ3890539.1"/>
    <property type="molecule type" value="Genomic_DNA"/>
</dbReference>
<protein>
    <submittedName>
        <fullName evidence="2">Semaphorin-4G</fullName>
    </submittedName>
</protein>
<evidence type="ECO:0000256" key="1">
    <source>
        <dbReference type="SAM" id="MobiDB-lite"/>
    </source>
</evidence>
<organism evidence="2 3">
    <name type="scientific">Sciurus carolinensis</name>
    <name type="common">Eastern gray squirrel</name>
    <dbReference type="NCBI Taxonomy" id="30640"/>
    <lineage>
        <taxon>Eukaryota</taxon>
        <taxon>Metazoa</taxon>
        <taxon>Chordata</taxon>
        <taxon>Craniata</taxon>
        <taxon>Vertebrata</taxon>
        <taxon>Euteleostomi</taxon>
        <taxon>Mammalia</taxon>
        <taxon>Eutheria</taxon>
        <taxon>Euarchontoglires</taxon>
        <taxon>Glires</taxon>
        <taxon>Rodentia</taxon>
        <taxon>Sciuromorpha</taxon>
        <taxon>Sciuridae</taxon>
        <taxon>Sciurinae</taxon>
        <taxon>Sciurini</taxon>
        <taxon>Sciurus</taxon>
    </lineage>
</organism>
<dbReference type="AlphaFoldDB" id="A0AA41NHN5"/>
<evidence type="ECO:0000313" key="2">
    <source>
        <dbReference type="EMBL" id="MBZ3890539.1"/>
    </source>
</evidence>
<keyword evidence="3" id="KW-1185">Reference proteome</keyword>
<accession>A0AA41NHN5</accession>
<name>A0AA41NHN5_SCICA</name>
<comment type="caution">
    <text evidence="2">The sequence shown here is derived from an EMBL/GenBank/DDBJ whole genome shotgun (WGS) entry which is preliminary data.</text>
</comment>
<gene>
    <name evidence="2" type="ORF">SUZIE_208465</name>
</gene>
<feature type="region of interest" description="Disordered" evidence="1">
    <location>
        <begin position="1"/>
        <end position="36"/>
    </location>
</feature>
<proteinExistence type="predicted"/>
<evidence type="ECO:0000313" key="3">
    <source>
        <dbReference type="Proteomes" id="UP001166674"/>
    </source>
</evidence>
<reference evidence="2" key="1">
    <citation type="submission" date="2020-03" db="EMBL/GenBank/DDBJ databases">
        <title>Studies in the Genomics of Life Span.</title>
        <authorList>
            <person name="Glass D."/>
        </authorList>
    </citation>
    <scope>NUCLEOTIDE SEQUENCE</scope>
    <source>
        <strain evidence="2">SUZIE</strain>
        <tissue evidence="2">Muscle</tissue>
    </source>
</reference>